<dbReference type="AlphaFoldDB" id="B3DWK8"/>
<sequence>MKDNNADSDSLELRIFSQIKKFLSSLYSFRRGKEPLVLLDLLKEIAGALRLVIRGEKNLLFDLSKVAQIQVEHYFRVLGLGELCIFHPKVLTVYAAQQTSFPGVWWVEKKERKKEGSSLHIEVGRIPHFVLSEREERVEKPDLKALLCSLGSSGISLQAFVSSLVSYACGEGADREEKKIYLSLLPLSIQDIKTLFWLLPKTDFTLYSQKQKAWVFGTPWKNIWWIEEATDPEINQKSLGLLVCPFPYSLFPGTLDLSISARRLEKMVA</sequence>
<feature type="domain" description="HupH hydrogenase expression protein C-terminal" evidence="2">
    <location>
        <begin position="41"/>
        <end position="136"/>
    </location>
</feature>
<dbReference type="STRING" id="481448.Minf_1617"/>
<dbReference type="RefSeq" id="WP_012463953.1">
    <property type="nucleotide sequence ID" value="NC_010794.1"/>
</dbReference>
<comment type="similarity">
    <text evidence="1">Belongs to the HupH/HyaF family.</text>
</comment>
<dbReference type="HOGENOM" id="CLU_1033669_0_0_0"/>
<dbReference type="KEGG" id="min:Minf_1617"/>
<accession>B3DWK8</accession>
<proteinExistence type="inferred from homology"/>
<evidence type="ECO:0000313" key="3">
    <source>
        <dbReference type="EMBL" id="ACD83671.1"/>
    </source>
</evidence>
<name>B3DWK8_METI4</name>
<reference evidence="3 4" key="1">
    <citation type="journal article" date="2008" name="Biol. Direct">
        <title>Complete genome sequence of the extremely acidophilic methanotroph isolate V4, Methylacidiphilum infernorum, a representative of the bacterial phylum Verrucomicrobia.</title>
        <authorList>
            <person name="Hou S."/>
            <person name="Makarova K.S."/>
            <person name="Saw J.H."/>
            <person name="Senin P."/>
            <person name="Ly B.V."/>
            <person name="Zhou Z."/>
            <person name="Ren Y."/>
            <person name="Wang J."/>
            <person name="Galperin M.Y."/>
            <person name="Omelchenko M.V."/>
            <person name="Wolf Y.I."/>
            <person name="Yutin N."/>
            <person name="Koonin E.V."/>
            <person name="Stott M.B."/>
            <person name="Mountain B.W."/>
            <person name="Crowe M.A."/>
            <person name="Smirnova A.V."/>
            <person name="Dunfield P.F."/>
            <person name="Feng L."/>
            <person name="Wang L."/>
            <person name="Alam M."/>
        </authorList>
    </citation>
    <scope>NUCLEOTIDE SEQUENCE [LARGE SCALE GENOMIC DNA]</scope>
    <source>
        <strain evidence="4">Isolate V4</strain>
    </source>
</reference>
<evidence type="ECO:0000259" key="2">
    <source>
        <dbReference type="Pfam" id="PF04809"/>
    </source>
</evidence>
<gene>
    <name evidence="3" type="ordered locus">Minf_1617</name>
</gene>
<dbReference type="GO" id="GO:0003677">
    <property type="term" value="F:DNA binding"/>
    <property type="evidence" value="ECO:0007669"/>
    <property type="project" value="UniProtKB-KW"/>
</dbReference>
<dbReference type="Gene3D" id="3.30.1370.140">
    <property type="entry name" value="HupH hydrogenase expression protein, C-terminal domain"/>
    <property type="match status" value="1"/>
</dbReference>
<dbReference type="OrthoDB" id="189784at2"/>
<evidence type="ECO:0000313" key="4">
    <source>
        <dbReference type="Proteomes" id="UP000009149"/>
    </source>
</evidence>
<protein>
    <submittedName>
        <fullName evidence="3">Hydrogenase expression/formation protein hoxQ</fullName>
    </submittedName>
</protein>
<organism evidence="3 4">
    <name type="scientific">Methylacidiphilum infernorum (isolate V4)</name>
    <name type="common">Methylokorus infernorum (strain V4)</name>
    <dbReference type="NCBI Taxonomy" id="481448"/>
    <lineage>
        <taxon>Bacteria</taxon>
        <taxon>Pseudomonadati</taxon>
        <taxon>Verrucomicrobiota</taxon>
        <taxon>Methylacidiphilae</taxon>
        <taxon>Methylacidiphilales</taxon>
        <taxon>Methylacidiphilaceae</taxon>
        <taxon>Methylacidiphilum (ex Ratnadevi et al. 2023)</taxon>
    </lineage>
</organism>
<evidence type="ECO:0000256" key="1">
    <source>
        <dbReference type="ARBA" id="ARBA00010832"/>
    </source>
</evidence>
<dbReference type="InterPro" id="IPR038527">
    <property type="entry name" value="HupH_C_sf"/>
</dbReference>
<dbReference type="Pfam" id="PF04809">
    <property type="entry name" value="HupH_C"/>
    <property type="match status" value="1"/>
</dbReference>
<dbReference type="EMBL" id="CP000975">
    <property type="protein sequence ID" value="ACD83671.1"/>
    <property type="molecule type" value="Genomic_DNA"/>
</dbReference>
<keyword evidence="3" id="KW-0371">Homeobox</keyword>
<dbReference type="InterPro" id="IPR006894">
    <property type="entry name" value="HupH_Hydgase_express_prot_C"/>
</dbReference>
<dbReference type="Proteomes" id="UP000009149">
    <property type="component" value="Chromosome"/>
</dbReference>